<protein>
    <submittedName>
        <fullName evidence="1">Phenazine biosynthesis protein</fullName>
    </submittedName>
</protein>
<dbReference type="InterPro" id="IPR003719">
    <property type="entry name" value="Phenazine_PhzF-like"/>
</dbReference>
<dbReference type="Proteomes" id="UP000606653">
    <property type="component" value="Unassembled WGS sequence"/>
</dbReference>
<accession>A0ABQ2L020</accession>
<gene>
    <name evidence="1" type="ORF">GCM10010969_16990</name>
</gene>
<evidence type="ECO:0000313" key="1">
    <source>
        <dbReference type="EMBL" id="GGN98201.1"/>
    </source>
</evidence>
<dbReference type="SUPFAM" id="SSF54506">
    <property type="entry name" value="Diaminopimelate epimerase-like"/>
    <property type="match status" value="1"/>
</dbReference>
<comment type="caution">
    <text evidence="1">The sequence shown here is derived from an EMBL/GenBank/DDBJ whole genome shotgun (WGS) entry which is preliminary data.</text>
</comment>
<sequence>MDFYIVDVFAEEKYQGNQLAVLIPTRAISTEEMQKIAREINFSETTFILSDKQDNGGYDVRIFTPDVEIPFAGHPTLGTAFIIQKVLENNESKQITLNLEVGQIPVTIEGEQLIMKQNPPELGEVLLNQDIIFEMLQISTEDMDSRFPIQIVSTGLPAVIVPLRSLEAVNRCRIHHDRYQNFINTVIKANILVFAAETERKENDLSVRVFLDDPGFPEDPATGSANGNLAGYLVTHNYLDSKNIAYRVEQGFQMRRPSILTIQAEQHQNSIKILVGGKVFLIAKGKWY</sequence>
<dbReference type="Gene3D" id="3.10.310.10">
    <property type="entry name" value="Diaminopimelate Epimerase, Chain A, domain 1"/>
    <property type="match status" value="2"/>
</dbReference>
<dbReference type="EMBL" id="BMLN01000004">
    <property type="protein sequence ID" value="GGN98201.1"/>
    <property type="molecule type" value="Genomic_DNA"/>
</dbReference>
<reference evidence="2" key="1">
    <citation type="journal article" date="2019" name="Int. J. Syst. Evol. Microbiol.">
        <title>The Global Catalogue of Microorganisms (GCM) 10K type strain sequencing project: providing services to taxonomists for standard genome sequencing and annotation.</title>
        <authorList>
            <consortium name="The Broad Institute Genomics Platform"/>
            <consortium name="The Broad Institute Genome Sequencing Center for Infectious Disease"/>
            <person name="Wu L."/>
            <person name="Ma J."/>
        </authorList>
    </citation>
    <scope>NUCLEOTIDE SEQUENCE [LARGE SCALE GENOMIC DNA]</scope>
    <source>
        <strain evidence="2">CGMCC 1.6964</strain>
    </source>
</reference>
<evidence type="ECO:0000313" key="2">
    <source>
        <dbReference type="Proteomes" id="UP000606653"/>
    </source>
</evidence>
<dbReference type="RefSeq" id="WP_018978715.1">
    <property type="nucleotide sequence ID" value="NZ_BMLN01000004.1"/>
</dbReference>
<dbReference type="NCBIfam" id="TIGR00654">
    <property type="entry name" value="PhzF_family"/>
    <property type="match status" value="1"/>
</dbReference>
<keyword evidence="2" id="KW-1185">Reference proteome</keyword>
<dbReference type="PANTHER" id="PTHR13774">
    <property type="entry name" value="PHENAZINE BIOSYNTHESIS PROTEIN"/>
    <property type="match status" value="1"/>
</dbReference>
<dbReference type="PANTHER" id="PTHR13774:SF32">
    <property type="entry name" value="ANTISENSE-ENHANCING SEQUENCE 1"/>
    <property type="match status" value="1"/>
</dbReference>
<dbReference type="PIRSF" id="PIRSF016184">
    <property type="entry name" value="PhzC_PhzF"/>
    <property type="match status" value="1"/>
</dbReference>
<organism evidence="1 2">
    <name type="scientific">Saccharibacillus kuerlensis</name>
    <dbReference type="NCBI Taxonomy" id="459527"/>
    <lineage>
        <taxon>Bacteria</taxon>
        <taxon>Bacillati</taxon>
        <taxon>Bacillota</taxon>
        <taxon>Bacilli</taxon>
        <taxon>Bacillales</taxon>
        <taxon>Paenibacillaceae</taxon>
        <taxon>Saccharibacillus</taxon>
    </lineage>
</organism>
<name>A0ABQ2L020_9BACL</name>
<dbReference type="Pfam" id="PF02567">
    <property type="entry name" value="PhzC-PhzF"/>
    <property type="match status" value="1"/>
</dbReference>
<proteinExistence type="predicted"/>